<keyword evidence="3" id="KW-1185">Reference proteome</keyword>
<dbReference type="AlphaFoldDB" id="A0A5B7CWF0"/>
<feature type="region of interest" description="Disordered" evidence="1">
    <location>
        <begin position="1"/>
        <end position="20"/>
    </location>
</feature>
<organism evidence="2 3">
    <name type="scientific">Portunus trituberculatus</name>
    <name type="common">Swimming crab</name>
    <name type="synonym">Neptunus trituberculatus</name>
    <dbReference type="NCBI Taxonomy" id="210409"/>
    <lineage>
        <taxon>Eukaryota</taxon>
        <taxon>Metazoa</taxon>
        <taxon>Ecdysozoa</taxon>
        <taxon>Arthropoda</taxon>
        <taxon>Crustacea</taxon>
        <taxon>Multicrustacea</taxon>
        <taxon>Malacostraca</taxon>
        <taxon>Eumalacostraca</taxon>
        <taxon>Eucarida</taxon>
        <taxon>Decapoda</taxon>
        <taxon>Pleocyemata</taxon>
        <taxon>Brachyura</taxon>
        <taxon>Eubrachyura</taxon>
        <taxon>Portunoidea</taxon>
        <taxon>Portunidae</taxon>
        <taxon>Portuninae</taxon>
        <taxon>Portunus</taxon>
    </lineage>
</organism>
<evidence type="ECO:0000313" key="2">
    <source>
        <dbReference type="EMBL" id="MPC13171.1"/>
    </source>
</evidence>
<name>A0A5B7CWF0_PORTR</name>
<feature type="compositionally biased region" description="Basic and acidic residues" evidence="1">
    <location>
        <begin position="1"/>
        <end position="16"/>
    </location>
</feature>
<reference evidence="2 3" key="1">
    <citation type="submission" date="2019-05" db="EMBL/GenBank/DDBJ databases">
        <title>Another draft genome of Portunus trituberculatus and its Hox gene families provides insights of decapod evolution.</title>
        <authorList>
            <person name="Jeong J.-H."/>
            <person name="Song I."/>
            <person name="Kim S."/>
            <person name="Choi T."/>
            <person name="Kim D."/>
            <person name="Ryu S."/>
            <person name="Kim W."/>
        </authorList>
    </citation>
    <scope>NUCLEOTIDE SEQUENCE [LARGE SCALE GENOMIC DNA]</scope>
    <source>
        <tissue evidence="2">Muscle</tissue>
    </source>
</reference>
<dbReference type="Proteomes" id="UP000324222">
    <property type="component" value="Unassembled WGS sequence"/>
</dbReference>
<comment type="caution">
    <text evidence="2">The sequence shown here is derived from an EMBL/GenBank/DDBJ whole genome shotgun (WGS) entry which is preliminary data.</text>
</comment>
<protein>
    <submittedName>
        <fullName evidence="2">Uncharacterized protein</fullName>
    </submittedName>
</protein>
<sequence>MESKIEMDRTGKRTEPSRTGIAGAGRWWRWMGECRVSWSLRRGWHGPCPSLTSHVTAVTQPRSS</sequence>
<evidence type="ECO:0000256" key="1">
    <source>
        <dbReference type="SAM" id="MobiDB-lite"/>
    </source>
</evidence>
<accession>A0A5B7CWF0</accession>
<dbReference type="EMBL" id="VSRR010000263">
    <property type="protein sequence ID" value="MPC13171.1"/>
    <property type="molecule type" value="Genomic_DNA"/>
</dbReference>
<gene>
    <name evidence="2" type="ORF">E2C01_005893</name>
</gene>
<evidence type="ECO:0000313" key="3">
    <source>
        <dbReference type="Proteomes" id="UP000324222"/>
    </source>
</evidence>
<proteinExistence type="predicted"/>